<organism evidence="1 2">
    <name type="scientific">Catharanthus roseus</name>
    <name type="common">Madagascar periwinkle</name>
    <name type="synonym">Vinca rosea</name>
    <dbReference type="NCBI Taxonomy" id="4058"/>
    <lineage>
        <taxon>Eukaryota</taxon>
        <taxon>Viridiplantae</taxon>
        <taxon>Streptophyta</taxon>
        <taxon>Embryophyta</taxon>
        <taxon>Tracheophyta</taxon>
        <taxon>Spermatophyta</taxon>
        <taxon>Magnoliopsida</taxon>
        <taxon>eudicotyledons</taxon>
        <taxon>Gunneridae</taxon>
        <taxon>Pentapetalae</taxon>
        <taxon>asterids</taxon>
        <taxon>lamiids</taxon>
        <taxon>Gentianales</taxon>
        <taxon>Apocynaceae</taxon>
        <taxon>Rauvolfioideae</taxon>
        <taxon>Vinceae</taxon>
        <taxon>Catharanthinae</taxon>
        <taxon>Catharanthus</taxon>
    </lineage>
</organism>
<evidence type="ECO:0000313" key="2">
    <source>
        <dbReference type="Proteomes" id="UP001060085"/>
    </source>
</evidence>
<name>A0ACC0B6F4_CATRO</name>
<gene>
    <name evidence="1" type="ORF">M9H77_18089</name>
</gene>
<keyword evidence="2" id="KW-1185">Reference proteome</keyword>
<dbReference type="EMBL" id="CM044704">
    <property type="protein sequence ID" value="KAI5668236.1"/>
    <property type="molecule type" value="Genomic_DNA"/>
</dbReference>
<evidence type="ECO:0000313" key="1">
    <source>
        <dbReference type="EMBL" id="KAI5668236.1"/>
    </source>
</evidence>
<protein>
    <submittedName>
        <fullName evidence="1">Uncharacterized protein</fullName>
    </submittedName>
</protein>
<sequence length="143" mass="16163">MAIFEELVGDIMEVFIDDFSIVGNSFDMCLHTLENFSKIEDIHLVLNWEKCHIMIQEGIVLGHKISKHGIEVDRAKMETTKRLPPPSSVKAARSFLGHAFLKHKLTNSPILLAPDWSLPFELMCDASEYAIGVVLGQKKSKHF</sequence>
<proteinExistence type="predicted"/>
<accession>A0ACC0B6F4</accession>
<reference evidence="2" key="1">
    <citation type="journal article" date="2023" name="Nat. Plants">
        <title>Single-cell RNA sequencing provides a high-resolution roadmap for understanding the multicellular compartmentation of specialized metabolism.</title>
        <authorList>
            <person name="Sun S."/>
            <person name="Shen X."/>
            <person name="Li Y."/>
            <person name="Li Y."/>
            <person name="Wang S."/>
            <person name="Li R."/>
            <person name="Zhang H."/>
            <person name="Shen G."/>
            <person name="Guo B."/>
            <person name="Wei J."/>
            <person name="Xu J."/>
            <person name="St-Pierre B."/>
            <person name="Chen S."/>
            <person name="Sun C."/>
        </authorList>
    </citation>
    <scope>NUCLEOTIDE SEQUENCE [LARGE SCALE GENOMIC DNA]</scope>
</reference>
<comment type="caution">
    <text evidence="1">The sequence shown here is derived from an EMBL/GenBank/DDBJ whole genome shotgun (WGS) entry which is preliminary data.</text>
</comment>
<dbReference type="Proteomes" id="UP001060085">
    <property type="component" value="Linkage Group LG04"/>
</dbReference>